<protein>
    <submittedName>
        <fullName evidence="2">Uncharacterized protein</fullName>
    </submittedName>
</protein>
<comment type="caution">
    <text evidence="2">The sequence shown here is derived from an EMBL/GenBank/DDBJ whole genome shotgun (WGS) entry which is preliminary data.</text>
</comment>
<sequence>MSPIRNQNGNENPLRSSGRVDGNGVENAVNYEQLLVKVNATLTIEGTRDTFVSFQFKMSRQYDSVIYVKEFRDWFIRAFSVGCSDGFDAEDVTQLLKMDKVPGSDPIGGIFGVKVEEAIRLKFAHDKSLWMNKYRGLNLLVALNSTYNDLINSVDIVPTWVEMSKTTFVQSIGKMRHLIKTFRFICPDYFQNDAFLLLAQIYSTGKENFDEFKSALDLATAKKNIMWYEDTDLICEIYENMVNAESNAKEFINSFRIFRKSSVLNVDSVVISSVIVHTNNRVLERRAAVVNRINVQLNYCVTLQTPANIENDKRNDGTAEKGAVFILSEDLICHAGD</sequence>
<feature type="region of interest" description="Disordered" evidence="1">
    <location>
        <begin position="1"/>
        <end position="21"/>
    </location>
</feature>
<feature type="compositionally biased region" description="Polar residues" evidence="1">
    <location>
        <begin position="1"/>
        <end position="15"/>
    </location>
</feature>
<evidence type="ECO:0000256" key="1">
    <source>
        <dbReference type="SAM" id="MobiDB-lite"/>
    </source>
</evidence>
<evidence type="ECO:0000313" key="3">
    <source>
        <dbReference type="Proteomes" id="UP000568158"/>
    </source>
</evidence>
<organism evidence="2 3">
    <name type="scientific">Dekkera bruxellensis</name>
    <name type="common">Brettanomyces custersii</name>
    <dbReference type="NCBI Taxonomy" id="5007"/>
    <lineage>
        <taxon>Eukaryota</taxon>
        <taxon>Fungi</taxon>
        <taxon>Dikarya</taxon>
        <taxon>Ascomycota</taxon>
        <taxon>Saccharomycotina</taxon>
        <taxon>Pichiomycetes</taxon>
        <taxon>Pichiales</taxon>
        <taxon>Pichiaceae</taxon>
        <taxon>Brettanomyces</taxon>
    </lineage>
</organism>
<evidence type="ECO:0000313" key="2">
    <source>
        <dbReference type="EMBL" id="KAF6008666.1"/>
    </source>
</evidence>
<proteinExistence type="predicted"/>
<accession>A0A8H6BBS8</accession>
<reference evidence="2 3" key="1">
    <citation type="journal article" date="2020" name="Appl. Microbiol. Biotechnol.">
        <title>Targeted gene deletion in Brettanomyces bruxellensis with an expression-free CRISPR-Cas9 system.</title>
        <authorList>
            <person name="Varela C."/>
            <person name="Bartel C."/>
            <person name="Onetto C."/>
            <person name="Borneman A."/>
        </authorList>
    </citation>
    <scope>NUCLEOTIDE SEQUENCE [LARGE SCALE GENOMIC DNA]</scope>
    <source>
        <strain evidence="2 3">AWRI1613</strain>
    </source>
</reference>
<dbReference type="EMBL" id="JABCYN010000034">
    <property type="protein sequence ID" value="KAF6008666.1"/>
    <property type="molecule type" value="Genomic_DNA"/>
</dbReference>
<gene>
    <name evidence="2" type="ORF">HII12_003893</name>
</gene>
<name>A0A8H6BBS8_DEKBR</name>
<dbReference type="AlphaFoldDB" id="A0A8H6BBS8"/>
<dbReference type="Proteomes" id="UP000568158">
    <property type="component" value="Unassembled WGS sequence"/>
</dbReference>